<dbReference type="EMBL" id="CP053452">
    <property type="protein sequence ID" value="QJW95731.1"/>
    <property type="molecule type" value="Genomic_DNA"/>
</dbReference>
<proteinExistence type="predicted"/>
<dbReference type="Pfam" id="PF05299">
    <property type="entry name" value="Peptidase_M61"/>
    <property type="match status" value="1"/>
</dbReference>
<feature type="signal peptide" evidence="1">
    <location>
        <begin position="1"/>
        <end position="20"/>
    </location>
</feature>
<protein>
    <recommendedName>
        <fullName evidence="2">PDZ domain-containing protein</fullName>
    </recommendedName>
</protein>
<gene>
    <name evidence="3" type="ORF">FTUN_3285</name>
</gene>
<dbReference type="InterPro" id="IPR036034">
    <property type="entry name" value="PDZ_sf"/>
</dbReference>
<accession>A0A6M5YR57</accession>
<dbReference type="Proteomes" id="UP000503447">
    <property type="component" value="Chromosome"/>
</dbReference>
<dbReference type="KEGG" id="ftj:FTUN_3285"/>
<evidence type="ECO:0000256" key="1">
    <source>
        <dbReference type="SAM" id="SignalP"/>
    </source>
</evidence>
<dbReference type="AlphaFoldDB" id="A0A6M5YR57"/>
<sequence length="624" mass="67806">MPRLALAVFALTTLPSFALGQPIELSVDASEVARKVIHVREVVPAAPGALALHYPRWIPGRHRPVGQIANVTEFRVRANGAALDWKRDDADPFTVRLTAPEGTKSVEVTFDLLLAAGAEGGAQFMTVASPKVLMLNWNDVLVYPKVEKALALTFDPSMKLPEKWKYGTALEPSEKEKTGYASFKGVTLEALIDSPLLAGEYVREVKIGADDAEKERHRIVIACDSPDGLEATADTRKAWDKLPGEAAALFGPAKPYTRYTFLLGLSNHIPGAGIEHHQSSDNRLPELALVKSAERKAAATLFPHEYTHSWNGKFRRPADMIVPDYQQPQQTRLLWVYEGLTNYIGWLLAARSGLMSADEARDYLAMTASRMTNVRARAWRPLDDTAAAASTLFDATRSWRSARRAVDFYDEGTLLWLEVDVLIRTQTKGAKSLDDFCRVFFGDGPGAPAVKGYRLDDVLAALSAVAPADWKAYFARRVEAVAETPPLEGITGGGWKLTFTEKPTDLFSAMEGLSKGANLSDSLGFQVSGEGLIGDVVPGSVAARAGLAPGMKLLAVNGRRFALDGLKTAVGGTKSGGKLELLAESGDFFKTHALDYTGGARYPRLEKVEEKPDVLADVVKPKTK</sequence>
<dbReference type="Gene3D" id="2.60.40.3650">
    <property type="match status" value="1"/>
</dbReference>
<evidence type="ECO:0000313" key="4">
    <source>
        <dbReference type="Proteomes" id="UP000503447"/>
    </source>
</evidence>
<dbReference type="InterPro" id="IPR001478">
    <property type="entry name" value="PDZ"/>
</dbReference>
<dbReference type="RefSeq" id="WP_171471465.1">
    <property type="nucleotide sequence ID" value="NZ_CP053452.2"/>
</dbReference>
<dbReference type="PROSITE" id="PS50106">
    <property type="entry name" value="PDZ"/>
    <property type="match status" value="1"/>
</dbReference>
<feature type="domain" description="PDZ" evidence="2">
    <location>
        <begin position="510"/>
        <end position="566"/>
    </location>
</feature>
<dbReference type="InterPro" id="IPR007963">
    <property type="entry name" value="Peptidase_M61_catalytic"/>
</dbReference>
<keyword evidence="4" id="KW-1185">Reference proteome</keyword>
<dbReference type="InterPro" id="IPR040756">
    <property type="entry name" value="Peptidase_M61_N"/>
</dbReference>
<dbReference type="SUPFAM" id="SSF50156">
    <property type="entry name" value="PDZ domain-like"/>
    <property type="match status" value="1"/>
</dbReference>
<organism evidence="3 4">
    <name type="scientific">Frigoriglobus tundricola</name>
    <dbReference type="NCBI Taxonomy" id="2774151"/>
    <lineage>
        <taxon>Bacteria</taxon>
        <taxon>Pseudomonadati</taxon>
        <taxon>Planctomycetota</taxon>
        <taxon>Planctomycetia</taxon>
        <taxon>Gemmatales</taxon>
        <taxon>Gemmataceae</taxon>
        <taxon>Frigoriglobus</taxon>
    </lineage>
</organism>
<evidence type="ECO:0000313" key="3">
    <source>
        <dbReference type="EMBL" id="QJW95731.1"/>
    </source>
</evidence>
<dbReference type="PIRSF" id="PIRSF016493">
    <property type="entry name" value="Glycyl_aminpptds"/>
    <property type="match status" value="1"/>
</dbReference>
<feature type="chain" id="PRO_5026752666" description="PDZ domain-containing protein" evidence="1">
    <location>
        <begin position="21"/>
        <end position="624"/>
    </location>
</feature>
<name>A0A6M5YR57_9BACT</name>
<dbReference type="InterPro" id="IPR027268">
    <property type="entry name" value="Peptidase_M4/M1_CTD_sf"/>
</dbReference>
<dbReference type="Pfam" id="PF17899">
    <property type="entry name" value="Peptidase_M61_N"/>
    <property type="match status" value="1"/>
</dbReference>
<keyword evidence="1" id="KW-0732">Signal</keyword>
<dbReference type="SMART" id="SM00228">
    <property type="entry name" value="PDZ"/>
    <property type="match status" value="1"/>
</dbReference>
<reference evidence="4" key="1">
    <citation type="submission" date="2020-05" db="EMBL/GenBank/DDBJ databases">
        <title>Frigoriglobus tundricola gen. nov., sp. nov., a psychrotolerant cellulolytic planctomycete of the family Gemmataceae with two divergent copies of 16S rRNA gene.</title>
        <authorList>
            <person name="Kulichevskaya I.S."/>
            <person name="Ivanova A.A."/>
            <person name="Naumoff D.G."/>
            <person name="Beletsky A.V."/>
            <person name="Rijpstra W.I.C."/>
            <person name="Sinninghe Damste J.S."/>
            <person name="Mardanov A.V."/>
            <person name="Ravin N.V."/>
            <person name="Dedysh S.N."/>
        </authorList>
    </citation>
    <scope>NUCLEOTIDE SEQUENCE [LARGE SCALE GENOMIC DNA]</scope>
    <source>
        <strain evidence="4">PL17</strain>
    </source>
</reference>
<evidence type="ECO:0000259" key="2">
    <source>
        <dbReference type="PROSITE" id="PS50106"/>
    </source>
</evidence>
<dbReference type="Gene3D" id="2.30.42.10">
    <property type="match status" value="1"/>
</dbReference>
<dbReference type="Gene3D" id="1.10.390.10">
    <property type="entry name" value="Neutral Protease Domain 2"/>
    <property type="match status" value="1"/>
</dbReference>
<dbReference type="InterPro" id="IPR024191">
    <property type="entry name" value="Peptidase_M61"/>
</dbReference>